<organism evidence="1 2">
    <name type="scientific">Streptomyces paromomycinus</name>
    <name type="common">Streptomyces rimosus subsp. paromomycinus</name>
    <dbReference type="NCBI Taxonomy" id="92743"/>
    <lineage>
        <taxon>Bacteria</taxon>
        <taxon>Bacillati</taxon>
        <taxon>Actinomycetota</taxon>
        <taxon>Actinomycetes</taxon>
        <taxon>Kitasatosporales</taxon>
        <taxon>Streptomycetaceae</taxon>
        <taxon>Streptomyces</taxon>
    </lineage>
</organism>
<comment type="caution">
    <text evidence="1">The sequence shown here is derived from an EMBL/GenBank/DDBJ whole genome shotgun (WGS) entry which is preliminary data.</text>
</comment>
<dbReference type="AlphaFoldDB" id="A0A401VY58"/>
<protein>
    <submittedName>
        <fullName evidence="1">Uncharacterized protein</fullName>
    </submittedName>
</protein>
<evidence type="ECO:0000313" key="1">
    <source>
        <dbReference type="EMBL" id="GCD41997.1"/>
    </source>
</evidence>
<keyword evidence="2" id="KW-1185">Reference proteome</keyword>
<dbReference type="NCBIfam" id="NF038312">
    <property type="entry name" value="SCO5918_fam"/>
    <property type="match status" value="1"/>
</dbReference>
<gene>
    <name evidence="1" type="ORF">GKJPGBOP_01655</name>
</gene>
<reference evidence="1 2" key="1">
    <citation type="submission" date="2018-11" db="EMBL/GenBank/DDBJ databases">
        <title>Whole genome sequence of Streptomyces paromomycinus NBRC 15454(T).</title>
        <authorList>
            <person name="Komaki H."/>
            <person name="Tamura T."/>
        </authorList>
    </citation>
    <scope>NUCLEOTIDE SEQUENCE [LARGE SCALE GENOMIC DNA]</scope>
    <source>
        <strain evidence="1 2">NBRC 15454</strain>
    </source>
</reference>
<accession>A0A401VY58</accession>
<sequence>MRVTIAGVFFYLQAIEVEQKMSAVEPEPIHGDSVLVGSVAYPVKQVGRIVTGQDPRDFSAGEMVRALRRLGFTCKPRPASPEPTALL</sequence>
<dbReference type="InterPro" id="IPR047719">
    <property type="entry name" value="SCO5918-like"/>
</dbReference>
<proteinExistence type="predicted"/>
<evidence type="ECO:0000313" key="2">
    <source>
        <dbReference type="Proteomes" id="UP000286746"/>
    </source>
</evidence>
<name>A0A401VY58_STREY</name>
<dbReference type="RefSeq" id="WP_125053272.1">
    <property type="nucleotide sequence ID" value="NZ_BHZD01000001.1"/>
</dbReference>
<dbReference type="Proteomes" id="UP000286746">
    <property type="component" value="Unassembled WGS sequence"/>
</dbReference>
<dbReference type="EMBL" id="BHZD01000001">
    <property type="protein sequence ID" value="GCD41997.1"/>
    <property type="molecule type" value="Genomic_DNA"/>
</dbReference>